<name>A0A8T2N9Y9_9TELE</name>
<dbReference type="Proteomes" id="UP000824540">
    <property type="component" value="Unassembled WGS sequence"/>
</dbReference>
<organism evidence="1 2">
    <name type="scientific">Albula glossodonta</name>
    <name type="common">roundjaw bonefish</name>
    <dbReference type="NCBI Taxonomy" id="121402"/>
    <lineage>
        <taxon>Eukaryota</taxon>
        <taxon>Metazoa</taxon>
        <taxon>Chordata</taxon>
        <taxon>Craniata</taxon>
        <taxon>Vertebrata</taxon>
        <taxon>Euteleostomi</taxon>
        <taxon>Actinopterygii</taxon>
        <taxon>Neopterygii</taxon>
        <taxon>Teleostei</taxon>
        <taxon>Albuliformes</taxon>
        <taxon>Albulidae</taxon>
        <taxon>Albula</taxon>
    </lineage>
</organism>
<proteinExistence type="predicted"/>
<reference evidence="1" key="1">
    <citation type="thesis" date="2021" institute="BYU ScholarsArchive" country="Provo, UT, USA">
        <title>Applications of and Algorithms for Genome Assembly and Genomic Analyses with an Emphasis on Marine Teleosts.</title>
        <authorList>
            <person name="Pickett B.D."/>
        </authorList>
    </citation>
    <scope>NUCLEOTIDE SEQUENCE</scope>
    <source>
        <strain evidence="1">HI-2016</strain>
    </source>
</reference>
<gene>
    <name evidence="1" type="ORF">JZ751_003074</name>
</gene>
<keyword evidence="2" id="KW-1185">Reference proteome</keyword>
<dbReference type="OrthoDB" id="295536at2759"/>
<dbReference type="AlphaFoldDB" id="A0A8T2N9Y9"/>
<accession>A0A8T2N9Y9</accession>
<comment type="caution">
    <text evidence="1">The sequence shown here is derived from an EMBL/GenBank/DDBJ whole genome shotgun (WGS) entry which is preliminary data.</text>
</comment>
<evidence type="ECO:0000313" key="2">
    <source>
        <dbReference type="Proteomes" id="UP000824540"/>
    </source>
</evidence>
<evidence type="ECO:0000313" key="1">
    <source>
        <dbReference type="EMBL" id="KAG9336726.1"/>
    </source>
</evidence>
<dbReference type="EMBL" id="JAFBMS010000102">
    <property type="protein sequence ID" value="KAG9336726.1"/>
    <property type="molecule type" value="Genomic_DNA"/>
</dbReference>
<protein>
    <submittedName>
        <fullName evidence="1">Uncharacterized protein</fullName>
    </submittedName>
</protein>
<sequence>MISQECERYIHSCSDAESRCVNLRETCRLGADVVKEHCRALCNSSCGSFPNPGVICHPFSVSWVEEKEAEGCFHRVFITVEWSRLYCPSPEPWLFSDRMKGMFPLIRTGFPRAEACTEFVPTIVLVLKHMSSHNLPLHPYPTPSCSHNPHYSVPFTSILTPLFPSYTNTGVVCPYRHTIGTPQHGQLSQALNILSDRATEAKEFLVQLRNMVQHIQVQRRKSHPLLNTFPCPLYPAPSHAKALSDVRVGSIEVFCILSVISAVCMTVCTKPCMAAGPCFSHCVCLLHCSSMYLSVTFGLSPLSLCVLLQENGVEFEACLVAQCDALIDALNRRKAQLLSRVNKEHEHKLKVSAHAPDPHVTC</sequence>